<comment type="caution">
    <text evidence="1">The sequence shown here is derived from an EMBL/GenBank/DDBJ whole genome shotgun (WGS) entry which is preliminary data.</text>
</comment>
<dbReference type="SUPFAM" id="SSF53098">
    <property type="entry name" value="Ribonuclease H-like"/>
    <property type="match status" value="1"/>
</dbReference>
<protein>
    <submittedName>
        <fullName evidence="1">Uncharacterized protein</fullName>
    </submittedName>
</protein>
<organism evidence="1">
    <name type="scientific">marine sediment metagenome</name>
    <dbReference type="NCBI Taxonomy" id="412755"/>
    <lineage>
        <taxon>unclassified sequences</taxon>
        <taxon>metagenomes</taxon>
        <taxon>ecological metagenomes</taxon>
    </lineage>
</organism>
<proteinExistence type="predicted"/>
<feature type="non-terminal residue" evidence="1">
    <location>
        <position position="176"/>
    </location>
</feature>
<dbReference type="InterPro" id="IPR012337">
    <property type="entry name" value="RNaseH-like_sf"/>
</dbReference>
<dbReference type="InterPro" id="IPR036397">
    <property type="entry name" value="RNaseH_sf"/>
</dbReference>
<dbReference type="Gene3D" id="3.30.420.10">
    <property type="entry name" value="Ribonuclease H-like superfamily/Ribonuclease H"/>
    <property type="match status" value="1"/>
</dbReference>
<sequence>MKYVSIDLETTGLDTKKDQVIMVAMMVEDTENKLPREELPTFACFVQHERYEGSPFALWLNSWIFEVLAKKDESKYPIYPYDLWEQEALDFLNDHFPEQKVIPAGKNVGSFDLQFFSPLLKRKFIHRSIDPGSVFIDWKSNQLGSLDDIKRRLDIKGEVTHDAVDDAWDVIEVLRT</sequence>
<name>A0A0F8W238_9ZZZZ</name>
<dbReference type="GO" id="GO:0003676">
    <property type="term" value="F:nucleic acid binding"/>
    <property type="evidence" value="ECO:0007669"/>
    <property type="project" value="InterPro"/>
</dbReference>
<reference evidence="1" key="1">
    <citation type="journal article" date="2015" name="Nature">
        <title>Complex archaea that bridge the gap between prokaryotes and eukaryotes.</title>
        <authorList>
            <person name="Spang A."/>
            <person name="Saw J.H."/>
            <person name="Jorgensen S.L."/>
            <person name="Zaremba-Niedzwiedzka K."/>
            <person name="Martijn J."/>
            <person name="Lind A.E."/>
            <person name="van Eijk R."/>
            <person name="Schleper C."/>
            <person name="Guy L."/>
            <person name="Ettema T.J."/>
        </authorList>
    </citation>
    <scope>NUCLEOTIDE SEQUENCE</scope>
</reference>
<dbReference type="EMBL" id="LAZR01067852">
    <property type="protein sequence ID" value="KKK50772.1"/>
    <property type="molecule type" value="Genomic_DNA"/>
</dbReference>
<accession>A0A0F8W238</accession>
<evidence type="ECO:0000313" key="1">
    <source>
        <dbReference type="EMBL" id="KKK50772.1"/>
    </source>
</evidence>
<dbReference type="AlphaFoldDB" id="A0A0F8W238"/>
<gene>
    <name evidence="1" type="ORF">LCGC14_3121670</name>
</gene>